<keyword evidence="5" id="KW-1185">Reference proteome</keyword>
<gene>
    <name evidence="4" type="ORF">T069G_05469</name>
</gene>
<name>A0A9W9E9S7_9HYPO</name>
<evidence type="ECO:0000313" key="4">
    <source>
        <dbReference type="EMBL" id="KAJ4860481.1"/>
    </source>
</evidence>
<feature type="transmembrane region" description="Helical" evidence="1">
    <location>
        <begin position="361"/>
        <end position="384"/>
    </location>
</feature>
<protein>
    <recommendedName>
        <fullName evidence="3">PTM1-like N-terminal domain-containing protein</fullName>
    </recommendedName>
</protein>
<dbReference type="Pfam" id="PF21902">
    <property type="entry name" value="PTM1-like_N"/>
    <property type="match status" value="1"/>
</dbReference>
<comment type="caution">
    <text evidence="4">The sequence shown here is derived from an EMBL/GenBank/DDBJ whole genome shotgun (WGS) entry which is preliminary data.</text>
</comment>
<keyword evidence="1" id="KW-0472">Membrane</keyword>
<feature type="transmembrane region" description="Helical" evidence="1">
    <location>
        <begin position="284"/>
        <end position="303"/>
    </location>
</feature>
<keyword evidence="1" id="KW-1133">Transmembrane helix</keyword>
<evidence type="ECO:0000256" key="2">
    <source>
        <dbReference type="SAM" id="SignalP"/>
    </source>
</evidence>
<feature type="signal peptide" evidence="2">
    <location>
        <begin position="1"/>
        <end position="18"/>
    </location>
</feature>
<dbReference type="AlphaFoldDB" id="A0A9W9E9S7"/>
<organism evidence="4 5">
    <name type="scientific">Trichoderma breve</name>
    <dbReference type="NCBI Taxonomy" id="2034170"/>
    <lineage>
        <taxon>Eukaryota</taxon>
        <taxon>Fungi</taxon>
        <taxon>Dikarya</taxon>
        <taxon>Ascomycota</taxon>
        <taxon>Pezizomycotina</taxon>
        <taxon>Sordariomycetes</taxon>
        <taxon>Hypocreomycetidae</taxon>
        <taxon>Hypocreales</taxon>
        <taxon>Hypocreaceae</taxon>
        <taxon>Trichoderma</taxon>
    </lineage>
</organism>
<dbReference type="Proteomes" id="UP001140511">
    <property type="component" value="Unassembled WGS sequence"/>
</dbReference>
<sequence length="564" mass="62528">MAIRTFAVLSLLCRSVFGIQRSFVLDQQWANHQRCVDMNGDHAFQPSTASSLVVTFDAAAEGSVSVVVFELGDEHLGGIRLPGSQDKEIFCNSQNVERKLCEESQIGEFLISDHARAKAKHPMITRAINLTKPIAIVYPIQGPGYFCAATYSHSAKSYSGTLLAIDPNGNLPAFRNGLRTVYTVLARIWLLSNSIWVYFVTDLALEQLIGPSIAVLGTISIAQVAFKWGFLQLEESKAASALQILWYCLELTQNSVVMFMIHKLVAASEASPPDSMRSKIVRTILPYAYLAVFPIVFLLASLADFTATAESIQPAIVTIFLGIYLFVGAAAAAFMLVGRRTATLEHQREVSMEDKFIRKPLSFVLAVLCIPIIAIVGFNIWAILKVGGDGTKFAHMFWHSRFGIIDMPYELLFLILVVALMGLNTYQAHRHDEMTDMKSMETEGLMSYKPVSMDSNVYLPIRSTIHLDSLYSIAFSLTWQCVISAFLDLQFSIVSFHNVFAGVPVVRTYRVFSGPVENFVEITTGVLVIYSRSKALDNLAPFKVNNADVRLADERLTDLVQAMV</sequence>
<keyword evidence="1" id="KW-0812">Transmembrane</keyword>
<evidence type="ECO:0000259" key="3">
    <source>
        <dbReference type="Pfam" id="PF21902"/>
    </source>
</evidence>
<evidence type="ECO:0000313" key="5">
    <source>
        <dbReference type="Proteomes" id="UP001140511"/>
    </source>
</evidence>
<dbReference type="RefSeq" id="XP_056029537.1">
    <property type="nucleotide sequence ID" value="XM_056172679.1"/>
</dbReference>
<dbReference type="InterPro" id="IPR053938">
    <property type="entry name" value="PTM1-like_N"/>
</dbReference>
<accession>A0A9W9E9S7</accession>
<keyword evidence="2" id="KW-0732">Signal</keyword>
<feature type="transmembrane region" description="Helical" evidence="1">
    <location>
        <begin position="404"/>
        <end position="423"/>
    </location>
</feature>
<proteinExistence type="predicted"/>
<feature type="transmembrane region" description="Helical" evidence="1">
    <location>
        <begin position="181"/>
        <end position="201"/>
    </location>
</feature>
<feature type="chain" id="PRO_5040809647" description="PTM1-like N-terminal domain-containing protein" evidence="2">
    <location>
        <begin position="19"/>
        <end position="564"/>
    </location>
</feature>
<feature type="transmembrane region" description="Helical" evidence="1">
    <location>
        <begin position="315"/>
        <end position="338"/>
    </location>
</feature>
<reference evidence="4" key="1">
    <citation type="submission" date="2022-09" db="EMBL/GenBank/DDBJ databases">
        <title>Chromosome-level assembly of Trichoderma breve T069, a fungus used in development of biopesticide product.</title>
        <authorList>
            <person name="Lin R."/>
            <person name="Liu T."/>
        </authorList>
    </citation>
    <scope>NUCLEOTIDE SEQUENCE</scope>
    <source>
        <strain evidence="4">T069</strain>
    </source>
</reference>
<feature type="transmembrane region" description="Helical" evidence="1">
    <location>
        <begin position="213"/>
        <end position="232"/>
    </location>
</feature>
<evidence type="ECO:0000256" key="1">
    <source>
        <dbReference type="SAM" id="Phobius"/>
    </source>
</evidence>
<dbReference type="GeneID" id="80867367"/>
<feature type="domain" description="PTM1-like N-terminal" evidence="3">
    <location>
        <begin position="32"/>
        <end position="161"/>
    </location>
</feature>
<dbReference type="EMBL" id="JAOPEN010000003">
    <property type="protein sequence ID" value="KAJ4860481.1"/>
    <property type="molecule type" value="Genomic_DNA"/>
</dbReference>